<reference evidence="2 3" key="1">
    <citation type="submission" date="2014-04" db="EMBL/GenBank/DDBJ databases">
        <title>The Genome Sequence of Thermoanaerobaculum aquaticum MP-01, The First Cultivated Group 23 Acidobacterium.</title>
        <authorList>
            <person name="Stamps B.W."/>
            <person name="Losey N.A."/>
            <person name="Lawson P.A."/>
            <person name="Stevenson B.S."/>
        </authorList>
    </citation>
    <scope>NUCLEOTIDE SEQUENCE [LARGE SCALE GENOMIC DNA]</scope>
    <source>
        <strain evidence="2 3">MP-01</strain>
    </source>
</reference>
<dbReference type="AlphaFoldDB" id="A0A062XZ76"/>
<comment type="caution">
    <text evidence="2">The sequence shown here is derived from an EMBL/GenBank/DDBJ whole genome shotgun (WGS) entry which is preliminary data.</text>
</comment>
<keyword evidence="1" id="KW-0175">Coiled coil</keyword>
<dbReference type="Proteomes" id="UP000027284">
    <property type="component" value="Unassembled WGS sequence"/>
</dbReference>
<accession>A0A062XZ76</accession>
<name>A0A062XZ76_9BACT</name>
<dbReference type="Gene3D" id="1.25.40.10">
    <property type="entry name" value="Tetratricopeptide repeat domain"/>
    <property type="match status" value="1"/>
</dbReference>
<evidence type="ECO:0000256" key="1">
    <source>
        <dbReference type="SAM" id="Coils"/>
    </source>
</evidence>
<dbReference type="EMBL" id="JMFG01000023">
    <property type="protein sequence ID" value="KDA53386.1"/>
    <property type="molecule type" value="Genomic_DNA"/>
</dbReference>
<keyword evidence="3" id="KW-1185">Reference proteome</keyword>
<dbReference type="STRING" id="1312852.EG19_06445"/>
<organism evidence="2 3">
    <name type="scientific">Thermoanaerobaculum aquaticum</name>
    <dbReference type="NCBI Taxonomy" id="1312852"/>
    <lineage>
        <taxon>Bacteria</taxon>
        <taxon>Pseudomonadati</taxon>
        <taxon>Acidobacteriota</taxon>
        <taxon>Thermoanaerobaculia</taxon>
        <taxon>Thermoanaerobaculales</taxon>
        <taxon>Thermoanaerobaculaceae</taxon>
        <taxon>Thermoanaerobaculum</taxon>
    </lineage>
</organism>
<proteinExistence type="predicted"/>
<evidence type="ECO:0000313" key="3">
    <source>
        <dbReference type="Proteomes" id="UP000027284"/>
    </source>
</evidence>
<evidence type="ECO:0000313" key="2">
    <source>
        <dbReference type="EMBL" id="KDA53386.1"/>
    </source>
</evidence>
<dbReference type="InterPro" id="IPR011990">
    <property type="entry name" value="TPR-like_helical_dom_sf"/>
</dbReference>
<gene>
    <name evidence="2" type="ORF">EG19_06445</name>
</gene>
<dbReference type="SUPFAM" id="SSF48452">
    <property type="entry name" value="TPR-like"/>
    <property type="match status" value="1"/>
</dbReference>
<protein>
    <submittedName>
        <fullName evidence="2">Uncharacterized protein</fullName>
    </submittedName>
</protein>
<feature type="coiled-coil region" evidence="1">
    <location>
        <begin position="217"/>
        <end position="244"/>
    </location>
</feature>
<sequence>MGESFRVGQAPFLLQRHAHAVKAAVELVHAGVTRTFALAEGKVVGFSSSSPEEELKPGLDPTEASLVPAIALARLVAASGEYRVVEPKAPSVPLALPLSWVILEALRRTQDLSPVLDLLGTNRPFVRAGGNLTPNVSLVPLEAFVWDRLGSPLALADLQRLLPEQTQPLSRAFAALACAGLLVPADAPAPKPEKPRFPPASPKLRERLARIAREGGLPALEADREPTEEELDQAQRDKEQALALLAQGGDERQAVRLLSRAVSLLPDPHSLVRLAEVEVANPLARQRALAHLKQALEMEPTFTPAWLALANYWALRGDTEKQRRCLENVLKYDPQNRDVREALLHLSER</sequence>